<dbReference type="AlphaFoldDB" id="A0A4C1X7B6"/>
<proteinExistence type="predicted"/>
<accession>A0A4C1X7B6</accession>
<comment type="caution">
    <text evidence="1">The sequence shown here is derived from an EMBL/GenBank/DDBJ whole genome shotgun (WGS) entry which is preliminary data.</text>
</comment>
<evidence type="ECO:0000313" key="1">
    <source>
        <dbReference type="EMBL" id="GBP59671.1"/>
    </source>
</evidence>
<protein>
    <submittedName>
        <fullName evidence="1">Uncharacterized protein</fullName>
    </submittedName>
</protein>
<name>A0A4C1X7B6_EUMVA</name>
<sequence length="120" mass="13523">MLCRQTTSLATDRTPLIASPSAAGRHVMSPETVTGRFPFLLPGRERSAAAGWSKGAQVDDLTIGLAYSKSVMRVVDVIKAINCRYKSVRWIYQYVPWPTEKVDGRRRLIVNRRSKERIGM</sequence>
<gene>
    <name evidence="1" type="ORF">EVAR_39828_1</name>
</gene>
<dbReference type="Proteomes" id="UP000299102">
    <property type="component" value="Unassembled WGS sequence"/>
</dbReference>
<dbReference type="EMBL" id="BGZK01000767">
    <property type="protein sequence ID" value="GBP59671.1"/>
    <property type="molecule type" value="Genomic_DNA"/>
</dbReference>
<organism evidence="1 2">
    <name type="scientific">Eumeta variegata</name>
    <name type="common">Bagworm moth</name>
    <name type="synonym">Eumeta japonica</name>
    <dbReference type="NCBI Taxonomy" id="151549"/>
    <lineage>
        <taxon>Eukaryota</taxon>
        <taxon>Metazoa</taxon>
        <taxon>Ecdysozoa</taxon>
        <taxon>Arthropoda</taxon>
        <taxon>Hexapoda</taxon>
        <taxon>Insecta</taxon>
        <taxon>Pterygota</taxon>
        <taxon>Neoptera</taxon>
        <taxon>Endopterygota</taxon>
        <taxon>Lepidoptera</taxon>
        <taxon>Glossata</taxon>
        <taxon>Ditrysia</taxon>
        <taxon>Tineoidea</taxon>
        <taxon>Psychidae</taxon>
        <taxon>Oiketicinae</taxon>
        <taxon>Eumeta</taxon>
    </lineage>
</organism>
<reference evidence="1 2" key="1">
    <citation type="journal article" date="2019" name="Commun. Biol.">
        <title>The bagworm genome reveals a unique fibroin gene that provides high tensile strength.</title>
        <authorList>
            <person name="Kono N."/>
            <person name="Nakamura H."/>
            <person name="Ohtoshi R."/>
            <person name="Tomita M."/>
            <person name="Numata K."/>
            <person name="Arakawa K."/>
        </authorList>
    </citation>
    <scope>NUCLEOTIDE SEQUENCE [LARGE SCALE GENOMIC DNA]</scope>
</reference>
<evidence type="ECO:0000313" key="2">
    <source>
        <dbReference type="Proteomes" id="UP000299102"/>
    </source>
</evidence>
<keyword evidence="2" id="KW-1185">Reference proteome</keyword>